<evidence type="ECO:0000259" key="5">
    <source>
        <dbReference type="Pfam" id="PF13675"/>
    </source>
</evidence>
<sequence length="245" mass="27297">MTAISMLAHAEMSIGEAVNRAGEQRMLSQRIAQSYLLTIIQPQSPKGRDRVVRGIERFESNLSALENFTAAKSLAPDLDRVKSLWQAYRALALSEASDANAEKLLLASDRILVEANRYVGLLEKISKTGLGEVVNISGRQRMLSQRIAKNYLAYFQKLGGEERIQALYEDLAEYENVLGYLKESTLTTPDILTKLNRVEGQFAYASKGFDGLMQITGDRLIYVITGTTDSMLKNMDDVTKMYAAL</sequence>
<evidence type="ECO:0000313" key="7">
    <source>
        <dbReference type="Proteomes" id="UP001595840"/>
    </source>
</evidence>
<keyword evidence="7" id="KW-1185">Reference proteome</keyword>
<evidence type="ECO:0000256" key="1">
    <source>
        <dbReference type="ARBA" id="ARBA00004141"/>
    </source>
</evidence>
<accession>A0ABV8V3F1</accession>
<gene>
    <name evidence="6" type="ORF">ACFOX3_08460</name>
</gene>
<feature type="domain" description="NarX-like N-terminal" evidence="5">
    <location>
        <begin position="15"/>
        <end position="100"/>
    </location>
</feature>
<comment type="caution">
    <text evidence="6">The sequence shown here is derived from an EMBL/GenBank/DDBJ whole genome shotgun (WGS) entry which is preliminary data.</text>
</comment>
<dbReference type="Proteomes" id="UP001595840">
    <property type="component" value="Unassembled WGS sequence"/>
</dbReference>
<keyword evidence="2" id="KW-0812">Transmembrane</keyword>
<evidence type="ECO:0000256" key="4">
    <source>
        <dbReference type="ARBA" id="ARBA00023136"/>
    </source>
</evidence>
<dbReference type="RefSeq" id="WP_290260633.1">
    <property type="nucleotide sequence ID" value="NZ_JAUFQG010000004.1"/>
</dbReference>
<organism evidence="6 7">
    <name type="scientific">Simiduia curdlanivorans</name>
    <dbReference type="NCBI Taxonomy" id="1492769"/>
    <lineage>
        <taxon>Bacteria</taxon>
        <taxon>Pseudomonadati</taxon>
        <taxon>Pseudomonadota</taxon>
        <taxon>Gammaproteobacteria</taxon>
        <taxon>Cellvibrionales</taxon>
        <taxon>Cellvibrionaceae</taxon>
        <taxon>Simiduia</taxon>
    </lineage>
</organism>
<protein>
    <submittedName>
        <fullName evidence="6">Type IV pili methyl-accepting chemotaxis transducer N-terminal domain-containing protein</fullName>
    </submittedName>
</protein>
<keyword evidence="4" id="KW-0472">Membrane</keyword>
<dbReference type="Gene3D" id="1.20.120.960">
    <property type="entry name" value="Histidine kinase NarX, sensor domain"/>
    <property type="match status" value="1"/>
</dbReference>
<evidence type="ECO:0000256" key="2">
    <source>
        <dbReference type="ARBA" id="ARBA00022692"/>
    </source>
</evidence>
<evidence type="ECO:0000256" key="3">
    <source>
        <dbReference type="ARBA" id="ARBA00022989"/>
    </source>
</evidence>
<proteinExistence type="predicted"/>
<name>A0ABV8V3F1_9GAMM</name>
<evidence type="ECO:0000313" key="6">
    <source>
        <dbReference type="EMBL" id="MFC4362332.1"/>
    </source>
</evidence>
<dbReference type="EMBL" id="JBHSCX010000006">
    <property type="protein sequence ID" value="MFC4362332.1"/>
    <property type="molecule type" value="Genomic_DNA"/>
</dbReference>
<keyword evidence="3" id="KW-1133">Transmembrane helix</keyword>
<dbReference type="Pfam" id="PF13675">
    <property type="entry name" value="PilJ"/>
    <property type="match status" value="2"/>
</dbReference>
<dbReference type="InterPro" id="IPR042295">
    <property type="entry name" value="NarX-like_N_sf"/>
</dbReference>
<reference evidence="7" key="1">
    <citation type="journal article" date="2019" name="Int. J. Syst. Evol. Microbiol.">
        <title>The Global Catalogue of Microorganisms (GCM) 10K type strain sequencing project: providing services to taxonomists for standard genome sequencing and annotation.</title>
        <authorList>
            <consortium name="The Broad Institute Genomics Platform"/>
            <consortium name="The Broad Institute Genome Sequencing Center for Infectious Disease"/>
            <person name="Wu L."/>
            <person name="Ma J."/>
        </authorList>
    </citation>
    <scope>NUCLEOTIDE SEQUENCE [LARGE SCALE GENOMIC DNA]</scope>
    <source>
        <strain evidence="7">CECT 8570</strain>
    </source>
</reference>
<feature type="domain" description="NarX-like N-terminal" evidence="5">
    <location>
        <begin position="129"/>
        <end position="193"/>
    </location>
</feature>
<dbReference type="InterPro" id="IPR029095">
    <property type="entry name" value="NarX-like_N"/>
</dbReference>
<comment type="subcellular location">
    <subcellularLocation>
        <location evidence="1">Membrane</location>
        <topology evidence="1">Multi-pass membrane protein</topology>
    </subcellularLocation>
</comment>